<dbReference type="GO" id="GO:0005886">
    <property type="term" value="C:plasma membrane"/>
    <property type="evidence" value="ECO:0007669"/>
    <property type="project" value="UniProtKB-SubCell"/>
</dbReference>
<dbReference type="InterPro" id="IPR000515">
    <property type="entry name" value="MetI-like"/>
</dbReference>
<dbReference type="SUPFAM" id="SSF161098">
    <property type="entry name" value="MetI-like"/>
    <property type="match status" value="1"/>
</dbReference>
<evidence type="ECO:0000256" key="1">
    <source>
        <dbReference type="ARBA" id="ARBA00004651"/>
    </source>
</evidence>
<keyword evidence="9" id="KW-1185">Reference proteome</keyword>
<evidence type="ECO:0000256" key="3">
    <source>
        <dbReference type="ARBA" id="ARBA00022475"/>
    </source>
</evidence>
<evidence type="ECO:0000256" key="4">
    <source>
        <dbReference type="ARBA" id="ARBA00022692"/>
    </source>
</evidence>
<feature type="transmembrane region" description="Helical" evidence="7">
    <location>
        <begin position="220"/>
        <end position="239"/>
    </location>
</feature>
<gene>
    <name evidence="8" type="ORF">C7C56_026645</name>
</gene>
<dbReference type="PANTHER" id="PTHR30151">
    <property type="entry name" value="ALKANE SULFONATE ABC TRANSPORTER-RELATED, MEMBRANE SUBUNIT"/>
    <property type="match status" value="1"/>
</dbReference>
<organism evidence="8 9">
    <name type="scientific">Massilia glaciei</name>
    <dbReference type="NCBI Taxonomy" id="1524097"/>
    <lineage>
        <taxon>Bacteria</taxon>
        <taxon>Pseudomonadati</taxon>
        <taxon>Pseudomonadota</taxon>
        <taxon>Betaproteobacteria</taxon>
        <taxon>Burkholderiales</taxon>
        <taxon>Oxalobacteraceae</taxon>
        <taxon>Telluria group</taxon>
        <taxon>Massilia</taxon>
    </lineage>
</organism>
<sequence>MQKASNLFLPFTPVAPSHIKIVFAVQALLAVLIWSASDSKSLPTPLEVITSWVDLVRNQDLMFELWSSVKISLVSLLISTVAAVLVAALSTAPMFQPLARFSSSLRFLGFAGLTYVFMLMSSDSYWLRISLLSFGMFVFMVTGLLAEIRAMPQEQVDHCRTLGMKHWRITGEVVLLGKADVTLDLVRQNAAVGWTLLTLVEGMTRSEGGIGAMLLNQNRYFLLAGVFAIQITILVYGLTQDKFLGLLKDAMCPHSRLGKEGGAA</sequence>
<dbReference type="OrthoDB" id="9784957at2"/>
<evidence type="ECO:0000256" key="6">
    <source>
        <dbReference type="ARBA" id="ARBA00023136"/>
    </source>
</evidence>
<dbReference type="RefSeq" id="WP_106760361.1">
    <property type="nucleotide sequence ID" value="NZ_PXWF02000337.1"/>
</dbReference>
<evidence type="ECO:0000313" key="9">
    <source>
        <dbReference type="Proteomes" id="UP000241421"/>
    </source>
</evidence>
<dbReference type="GO" id="GO:0055085">
    <property type="term" value="P:transmembrane transport"/>
    <property type="evidence" value="ECO:0007669"/>
    <property type="project" value="InterPro"/>
</dbReference>
<dbReference type="EMBL" id="PXWF02000337">
    <property type="protein sequence ID" value="PWF39541.1"/>
    <property type="molecule type" value="Genomic_DNA"/>
</dbReference>
<feature type="transmembrane region" description="Helical" evidence="7">
    <location>
        <begin position="71"/>
        <end position="92"/>
    </location>
</feature>
<dbReference type="Gene3D" id="1.10.3720.10">
    <property type="entry name" value="MetI-like"/>
    <property type="match status" value="1"/>
</dbReference>
<dbReference type="CDD" id="cd06261">
    <property type="entry name" value="TM_PBP2"/>
    <property type="match status" value="1"/>
</dbReference>
<keyword evidence="4 7" id="KW-0812">Transmembrane</keyword>
<name>A0A2U2HA00_9BURK</name>
<comment type="caution">
    <text evidence="8">The sequence shown here is derived from an EMBL/GenBank/DDBJ whole genome shotgun (WGS) entry which is preliminary data.</text>
</comment>
<comment type="subcellular location">
    <subcellularLocation>
        <location evidence="1">Cell membrane</location>
        <topology evidence="1">Multi-pass membrane protein</topology>
    </subcellularLocation>
</comment>
<keyword evidence="3" id="KW-1003">Cell membrane</keyword>
<feature type="transmembrane region" description="Helical" evidence="7">
    <location>
        <begin position="104"/>
        <end position="120"/>
    </location>
</feature>
<keyword evidence="2" id="KW-0813">Transport</keyword>
<dbReference type="Proteomes" id="UP000241421">
    <property type="component" value="Unassembled WGS sequence"/>
</dbReference>
<protein>
    <submittedName>
        <fullName evidence="8">Nitrate ABC transporter permease</fullName>
    </submittedName>
</protein>
<keyword evidence="5 7" id="KW-1133">Transmembrane helix</keyword>
<evidence type="ECO:0000256" key="2">
    <source>
        <dbReference type="ARBA" id="ARBA00022448"/>
    </source>
</evidence>
<keyword evidence="6 7" id="KW-0472">Membrane</keyword>
<dbReference type="InterPro" id="IPR035906">
    <property type="entry name" value="MetI-like_sf"/>
</dbReference>
<dbReference type="PANTHER" id="PTHR30151:SF0">
    <property type="entry name" value="ABC TRANSPORTER PERMEASE PROTEIN MJ0413-RELATED"/>
    <property type="match status" value="1"/>
</dbReference>
<evidence type="ECO:0000256" key="5">
    <source>
        <dbReference type="ARBA" id="ARBA00022989"/>
    </source>
</evidence>
<evidence type="ECO:0000313" key="8">
    <source>
        <dbReference type="EMBL" id="PWF39541.1"/>
    </source>
</evidence>
<proteinExistence type="predicted"/>
<feature type="transmembrane region" description="Helical" evidence="7">
    <location>
        <begin position="126"/>
        <end position="146"/>
    </location>
</feature>
<reference evidence="8 9" key="1">
    <citation type="submission" date="2018-04" db="EMBL/GenBank/DDBJ databases">
        <title>Massilia violaceinigra sp. nov., a novel purple-pigmented bacterium isolated from Tianshan glacier, Xinjiang, China.</title>
        <authorList>
            <person name="Wang H."/>
        </authorList>
    </citation>
    <scope>NUCLEOTIDE SEQUENCE [LARGE SCALE GENOMIC DNA]</scope>
    <source>
        <strain evidence="8 9">B448-2</strain>
    </source>
</reference>
<evidence type="ECO:0000256" key="7">
    <source>
        <dbReference type="SAM" id="Phobius"/>
    </source>
</evidence>
<dbReference type="AlphaFoldDB" id="A0A2U2HA00"/>
<accession>A0A2U2HA00</accession>